<keyword evidence="10" id="KW-1133">Transmembrane helix</keyword>
<evidence type="ECO:0000256" key="4">
    <source>
        <dbReference type="ARBA" id="ARBA00022448"/>
    </source>
</evidence>
<sequence>MFKSLPIILSLALMGCSSTHDGKVRMPKPLQMEKPVYPYYAYKNHIEGKVKFLFDVDAEGKVSEMRIIESTPEHLFDDAVIRAVSKWRFEKGHPTKNIPLSMVMRMSHP</sequence>
<dbReference type="Proteomes" id="UP000780690">
    <property type="component" value="Unassembled WGS sequence"/>
</dbReference>
<keyword evidence="11" id="KW-0472">Membrane</keyword>
<evidence type="ECO:0000256" key="3">
    <source>
        <dbReference type="ARBA" id="ARBA00022362"/>
    </source>
</evidence>
<comment type="function">
    <text evidence="13">Interacts with outer membrane receptor proteins that carry out high-affinity binding and energy dependent uptake into the periplasmic space of specific substrates. It could act to transduce energy from the cytoplasmic membrane to specific energy-requiring processes in the outer membrane, resulting in the release into the periplasm of ligands bound by these outer membrane proteins.</text>
</comment>
<keyword evidence="5 13" id="KW-1003">Cell membrane</keyword>
<keyword evidence="7" id="KW-0812">Transmembrane</keyword>
<evidence type="ECO:0000256" key="8">
    <source>
        <dbReference type="ARBA" id="ARBA00022737"/>
    </source>
</evidence>
<organism evidence="15 16">
    <name type="scientific">Candidatus Pantoea formicae</name>
    <dbReference type="NCBI Taxonomy" id="2608355"/>
    <lineage>
        <taxon>Bacteria</taxon>
        <taxon>Pseudomonadati</taxon>
        <taxon>Pseudomonadota</taxon>
        <taxon>Gammaproteobacteria</taxon>
        <taxon>Enterobacterales</taxon>
        <taxon>Erwiniaceae</taxon>
        <taxon>Pantoea</taxon>
    </lineage>
</organism>
<evidence type="ECO:0000256" key="6">
    <source>
        <dbReference type="ARBA" id="ARBA00022519"/>
    </source>
</evidence>
<dbReference type="EMBL" id="VWXD01000001">
    <property type="protein sequence ID" value="NIE98929.1"/>
    <property type="molecule type" value="Genomic_DNA"/>
</dbReference>
<evidence type="ECO:0000259" key="14">
    <source>
        <dbReference type="PROSITE" id="PS52015"/>
    </source>
</evidence>
<accession>A0ABX0QTU2</accession>
<dbReference type="InterPro" id="IPR051045">
    <property type="entry name" value="TonB-dependent_transducer"/>
</dbReference>
<evidence type="ECO:0000256" key="1">
    <source>
        <dbReference type="ARBA" id="ARBA00004383"/>
    </source>
</evidence>
<keyword evidence="16" id="KW-1185">Reference proteome</keyword>
<evidence type="ECO:0000313" key="15">
    <source>
        <dbReference type="EMBL" id="NIE98929.1"/>
    </source>
</evidence>
<keyword evidence="13" id="KW-0735">Signal-anchor</keyword>
<comment type="subcellular location">
    <subcellularLocation>
        <location evidence="1 13">Cell inner membrane</location>
        <topology evidence="1 13">Single-pass membrane protein</topology>
        <orientation evidence="1 13">Periplasmic side</orientation>
    </subcellularLocation>
</comment>
<protein>
    <recommendedName>
        <fullName evidence="3 13">Protein TonB</fullName>
    </recommendedName>
</protein>
<dbReference type="Gene3D" id="3.30.2420.10">
    <property type="entry name" value="TonB"/>
    <property type="match status" value="1"/>
</dbReference>
<dbReference type="RefSeq" id="WP_167134757.1">
    <property type="nucleotide sequence ID" value="NZ_JBGMNH010000031.1"/>
</dbReference>
<keyword evidence="6 13" id="KW-0997">Cell inner membrane</keyword>
<dbReference type="PROSITE" id="PS51257">
    <property type="entry name" value="PROKAR_LIPOPROTEIN"/>
    <property type="match status" value="1"/>
</dbReference>
<keyword evidence="4 13" id="KW-0813">Transport</keyword>
<feature type="domain" description="TonB C-terminal" evidence="14">
    <location>
        <begin position="22"/>
        <end position="109"/>
    </location>
</feature>
<evidence type="ECO:0000313" key="16">
    <source>
        <dbReference type="Proteomes" id="UP000780690"/>
    </source>
</evidence>
<evidence type="ECO:0000256" key="9">
    <source>
        <dbReference type="ARBA" id="ARBA00022927"/>
    </source>
</evidence>
<dbReference type="SUPFAM" id="SSF74653">
    <property type="entry name" value="TolA/TonB C-terminal domain"/>
    <property type="match status" value="1"/>
</dbReference>
<proteinExistence type="inferred from homology"/>
<comment type="subunit">
    <text evidence="12">Homodimer. Forms a complex with the accessory proteins ExbB and ExbD.</text>
</comment>
<dbReference type="PANTHER" id="PTHR33446">
    <property type="entry name" value="PROTEIN TONB-RELATED"/>
    <property type="match status" value="1"/>
</dbReference>
<evidence type="ECO:0000256" key="7">
    <source>
        <dbReference type="ARBA" id="ARBA00022692"/>
    </source>
</evidence>
<dbReference type="InterPro" id="IPR006260">
    <property type="entry name" value="TonB/TolA_C"/>
</dbReference>
<evidence type="ECO:0000256" key="5">
    <source>
        <dbReference type="ARBA" id="ARBA00022475"/>
    </source>
</evidence>
<dbReference type="NCBIfam" id="TIGR01352">
    <property type="entry name" value="tonB_Cterm"/>
    <property type="match status" value="1"/>
</dbReference>
<dbReference type="InterPro" id="IPR003538">
    <property type="entry name" value="TonB"/>
</dbReference>
<evidence type="ECO:0000256" key="2">
    <source>
        <dbReference type="ARBA" id="ARBA00006555"/>
    </source>
</evidence>
<keyword evidence="8" id="KW-0677">Repeat</keyword>
<dbReference type="InterPro" id="IPR037682">
    <property type="entry name" value="TonB_C"/>
</dbReference>
<comment type="caution">
    <text evidence="15">The sequence shown here is derived from an EMBL/GenBank/DDBJ whole genome shotgun (WGS) entry which is preliminary data.</text>
</comment>
<comment type="similarity">
    <text evidence="2 13">Belongs to the TonB family.</text>
</comment>
<evidence type="ECO:0000256" key="10">
    <source>
        <dbReference type="ARBA" id="ARBA00022989"/>
    </source>
</evidence>
<reference evidence="15 16" key="1">
    <citation type="journal article" date="2019" name="bioRxiv">
        <title>Bacteria contribute to plant secondary compound degradation in a generalist herbivore system.</title>
        <authorList>
            <person name="Francoeur C.B."/>
            <person name="Khadempour L."/>
            <person name="Moreira-Soto R.D."/>
            <person name="Gotting K."/>
            <person name="Book A.J."/>
            <person name="Pinto-Tomas A.A."/>
            <person name="Keefover-Ring K."/>
            <person name="Currie C.R."/>
        </authorList>
    </citation>
    <scope>NUCLEOTIDE SEQUENCE [LARGE SCALE GENOMIC DNA]</scope>
    <source>
        <strain evidence="15 16">Acro-805</strain>
    </source>
</reference>
<evidence type="ECO:0000256" key="13">
    <source>
        <dbReference type="RuleBase" id="RU362123"/>
    </source>
</evidence>
<evidence type="ECO:0000256" key="12">
    <source>
        <dbReference type="ARBA" id="ARBA00025849"/>
    </source>
</evidence>
<dbReference type="PROSITE" id="PS52015">
    <property type="entry name" value="TONB_CTD"/>
    <property type="match status" value="1"/>
</dbReference>
<dbReference type="PRINTS" id="PR01374">
    <property type="entry name" value="TONBPROTEIN"/>
</dbReference>
<evidence type="ECO:0000256" key="11">
    <source>
        <dbReference type="ARBA" id="ARBA00023136"/>
    </source>
</evidence>
<keyword evidence="9 13" id="KW-0653">Protein transport</keyword>
<dbReference type="PANTHER" id="PTHR33446:SF8">
    <property type="entry name" value="PROTEIN TONB"/>
    <property type="match status" value="1"/>
</dbReference>
<gene>
    <name evidence="15" type="ORF">F3J38_02400</name>
</gene>
<name>A0ABX0QTU2_9GAMM</name>
<dbReference type="Pfam" id="PF03544">
    <property type="entry name" value="TonB_C"/>
    <property type="match status" value="1"/>
</dbReference>